<comment type="caution">
    <text evidence="1">The sequence shown here is derived from an EMBL/GenBank/DDBJ whole genome shotgun (WGS) entry which is preliminary data.</text>
</comment>
<evidence type="ECO:0000313" key="1">
    <source>
        <dbReference type="EMBL" id="KAK8401728.1"/>
    </source>
</evidence>
<gene>
    <name evidence="1" type="ORF">O3P69_001093</name>
</gene>
<keyword evidence="2" id="KW-1185">Reference proteome</keyword>
<dbReference type="EMBL" id="JARAKH010000008">
    <property type="protein sequence ID" value="KAK8401728.1"/>
    <property type="molecule type" value="Genomic_DNA"/>
</dbReference>
<name>A0AAW0UNJ8_SCYPA</name>
<dbReference type="Proteomes" id="UP001487740">
    <property type="component" value="Unassembled WGS sequence"/>
</dbReference>
<evidence type="ECO:0000313" key="2">
    <source>
        <dbReference type="Proteomes" id="UP001487740"/>
    </source>
</evidence>
<accession>A0AAW0UNJ8</accession>
<organism evidence="1 2">
    <name type="scientific">Scylla paramamosain</name>
    <name type="common">Mud crab</name>
    <dbReference type="NCBI Taxonomy" id="85552"/>
    <lineage>
        <taxon>Eukaryota</taxon>
        <taxon>Metazoa</taxon>
        <taxon>Ecdysozoa</taxon>
        <taxon>Arthropoda</taxon>
        <taxon>Crustacea</taxon>
        <taxon>Multicrustacea</taxon>
        <taxon>Malacostraca</taxon>
        <taxon>Eumalacostraca</taxon>
        <taxon>Eucarida</taxon>
        <taxon>Decapoda</taxon>
        <taxon>Pleocyemata</taxon>
        <taxon>Brachyura</taxon>
        <taxon>Eubrachyura</taxon>
        <taxon>Portunoidea</taxon>
        <taxon>Portunidae</taxon>
        <taxon>Portuninae</taxon>
        <taxon>Scylla</taxon>
    </lineage>
</organism>
<sequence length="186" mass="21297">MIIVDFIDEFKDDYTKKAIGGFSWDTVNSHIHISQDYRSIKVCMAGDEQCIPVLAQLPKPKPIHTEGDVKEMMVKMMGHLQRYMVASESLVLDQSLVEDDLGFLNEMIDLNTQLEELNEIFLIPMTSCDLTPEPTLPLNLTRRMHQQVDSPSKDIRGFQGLRQIRLGLCFLIDVFSEPQQTPRRDG</sequence>
<protein>
    <submittedName>
        <fullName evidence="1">Uncharacterized protein</fullName>
    </submittedName>
</protein>
<reference evidence="1 2" key="1">
    <citation type="submission" date="2023-03" db="EMBL/GenBank/DDBJ databases">
        <title>High-quality genome of Scylla paramamosain provides insights in environmental adaptation.</title>
        <authorList>
            <person name="Zhang L."/>
        </authorList>
    </citation>
    <scope>NUCLEOTIDE SEQUENCE [LARGE SCALE GENOMIC DNA]</scope>
    <source>
        <strain evidence="1">LZ_2023a</strain>
        <tissue evidence="1">Muscle</tissue>
    </source>
</reference>
<dbReference type="AlphaFoldDB" id="A0AAW0UNJ8"/>
<proteinExistence type="predicted"/>